<organism evidence="2 3">
    <name type="scientific">Sessilibacter corallicola</name>
    <dbReference type="NCBI Taxonomy" id="2904075"/>
    <lineage>
        <taxon>Bacteria</taxon>
        <taxon>Pseudomonadati</taxon>
        <taxon>Pseudomonadota</taxon>
        <taxon>Gammaproteobacteria</taxon>
        <taxon>Cellvibrionales</taxon>
        <taxon>Cellvibrionaceae</taxon>
        <taxon>Sessilibacter</taxon>
    </lineage>
</organism>
<reference evidence="2 3" key="1">
    <citation type="submission" date="2024-04" db="EMBL/GenBank/DDBJ databases">
        <title>Draft genome sequence of Sessilibacter corallicola NBRC 116591.</title>
        <authorList>
            <person name="Miyakawa T."/>
            <person name="Kusuya Y."/>
            <person name="Miura T."/>
        </authorList>
    </citation>
    <scope>NUCLEOTIDE SEQUENCE [LARGE SCALE GENOMIC DNA]</scope>
    <source>
        <strain evidence="2 3">KU-00831-HH</strain>
    </source>
</reference>
<comment type="caution">
    <text evidence="2">The sequence shown here is derived from an EMBL/GenBank/DDBJ whole genome shotgun (WGS) entry which is preliminary data.</text>
</comment>
<evidence type="ECO:0000259" key="1">
    <source>
        <dbReference type="Pfam" id="PF11695"/>
    </source>
</evidence>
<dbReference type="InterPro" id="IPR021708">
    <property type="entry name" value="DUF3291"/>
</dbReference>
<sequence>MEKYHLAQMNIAQAKDSMESETMRGFVEQLDTINALADNASGFVWRLQTEEGDATSIQAFDDPMLIVNMSVWIDVESLKNFVYRSNHVDLIRDRDAWFDKIKSAHQVLWWVPVGHIPSVNEGKEKLFALHEQGPTSNAFTFAKPFPKPE</sequence>
<name>A0ABQ0ACG0_9GAMM</name>
<dbReference type="Pfam" id="PF11695">
    <property type="entry name" value="DUF3291"/>
    <property type="match status" value="1"/>
</dbReference>
<dbReference type="Proteomes" id="UP001465153">
    <property type="component" value="Unassembled WGS sequence"/>
</dbReference>
<gene>
    <name evidence="2" type="ORF">NBRC116591_31250</name>
</gene>
<proteinExistence type="predicted"/>
<dbReference type="InterPro" id="IPR011008">
    <property type="entry name" value="Dimeric_a/b-barrel"/>
</dbReference>
<keyword evidence="3" id="KW-1185">Reference proteome</keyword>
<accession>A0ABQ0ACG0</accession>
<feature type="domain" description="DUF3291" evidence="1">
    <location>
        <begin position="6"/>
        <end position="143"/>
    </location>
</feature>
<protein>
    <submittedName>
        <fullName evidence="2">DUF3291 domain-containing protein</fullName>
    </submittedName>
</protein>
<evidence type="ECO:0000313" key="3">
    <source>
        <dbReference type="Proteomes" id="UP001465153"/>
    </source>
</evidence>
<dbReference type="EMBL" id="BAABWN010000011">
    <property type="protein sequence ID" value="GAA6169314.1"/>
    <property type="molecule type" value="Genomic_DNA"/>
</dbReference>
<dbReference type="SUPFAM" id="SSF54909">
    <property type="entry name" value="Dimeric alpha+beta barrel"/>
    <property type="match status" value="1"/>
</dbReference>
<evidence type="ECO:0000313" key="2">
    <source>
        <dbReference type="EMBL" id="GAA6169314.1"/>
    </source>
</evidence>
<dbReference type="RefSeq" id="WP_353303859.1">
    <property type="nucleotide sequence ID" value="NZ_BAABWN010000011.1"/>
</dbReference>